<evidence type="ECO:0008006" key="5">
    <source>
        <dbReference type="Google" id="ProtNLM"/>
    </source>
</evidence>
<name>A0A066UBJ6_9GAMM</name>
<dbReference type="InterPro" id="IPR010295">
    <property type="entry name" value="DUF898"/>
</dbReference>
<feature type="transmembrane region" description="Helical" evidence="2">
    <location>
        <begin position="43"/>
        <end position="62"/>
    </location>
</feature>
<feature type="transmembrane region" description="Helical" evidence="2">
    <location>
        <begin position="118"/>
        <end position="138"/>
    </location>
</feature>
<organism evidence="3 4">
    <name type="scientific">Moraxella bovoculi 237</name>
    <dbReference type="NCBI Taxonomy" id="743974"/>
    <lineage>
        <taxon>Bacteria</taxon>
        <taxon>Pseudomonadati</taxon>
        <taxon>Pseudomonadota</taxon>
        <taxon>Gammaproteobacteria</taxon>
        <taxon>Moraxellales</taxon>
        <taxon>Moraxellaceae</taxon>
        <taxon>Moraxella</taxon>
    </lineage>
</organism>
<feature type="transmembrane region" description="Helical" evidence="2">
    <location>
        <begin position="95"/>
        <end position="112"/>
    </location>
</feature>
<keyword evidence="2" id="KW-0812">Transmembrane</keyword>
<dbReference type="OrthoDB" id="9765721at2"/>
<evidence type="ECO:0000313" key="3">
    <source>
        <dbReference type="EMBL" id="KDN24495.1"/>
    </source>
</evidence>
<comment type="caution">
    <text evidence="3">The sequence shown here is derived from an EMBL/GenBank/DDBJ whole genome shotgun (WGS) entry which is preliminary data.</text>
</comment>
<dbReference type="EMBL" id="AOMT01000035">
    <property type="protein sequence ID" value="KDN24495.1"/>
    <property type="molecule type" value="Genomic_DNA"/>
</dbReference>
<evidence type="ECO:0000256" key="1">
    <source>
        <dbReference type="SAM" id="MobiDB-lite"/>
    </source>
</evidence>
<keyword evidence="4" id="KW-1185">Reference proteome</keyword>
<dbReference type="RefSeq" id="WP_036366744.1">
    <property type="nucleotide sequence ID" value="NZ_AOMT01000035.1"/>
</dbReference>
<accession>A0A066UBJ6</accession>
<feature type="transmembrane region" description="Helical" evidence="2">
    <location>
        <begin position="159"/>
        <end position="187"/>
    </location>
</feature>
<evidence type="ECO:0000256" key="2">
    <source>
        <dbReference type="SAM" id="Phobius"/>
    </source>
</evidence>
<keyword evidence="2" id="KW-1133">Transmembrane helix</keyword>
<dbReference type="AlphaFoldDB" id="A0A066UBJ6"/>
<feature type="transmembrane region" description="Helical" evidence="2">
    <location>
        <begin position="215"/>
        <end position="235"/>
    </location>
</feature>
<reference evidence="3 4" key="1">
    <citation type="journal article" date="2014" name="Genome Announc.">
        <title>Draft Genome Sequence of Moraxella bovoculi Strain 237T (ATCC BAA-1259T) Isolated from a Calf with Infectious Bovine Keratoconjunctivitis.</title>
        <authorList>
            <person name="Calcutt M.J."/>
            <person name="Foecking M.F."/>
            <person name="Martin N.T."/>
            <person name="Mhlanga-Mutangadura T."/>
            <person name="Reilly T.J."/>
        </authorList>
    </citation>
    <scope>NUCLEOTIDE SEQUENCE [LARGE SCALE GENOMIC DNA]</scope>
    <source>
        <strain evidence="3 4">237</strain>
    </source>
</reference>
<dbReference type="Proteomes" id="UP000035860">
    <property type="component" value="Unassembled WGS sequence"/>
</dbReference>
<feature type="region of interest" description="Disordered" evidence="1">
    <location>
        <begin position="1"/>
        <end position="28"/>
    </location>
</feature>
<gene>
    <name evidence="3" type="ORF">MBO_08616</name>
</gene>
<proteinExistence type="predicted"/>
<feature type="transmembrane region" description="Helical" evidence="2">
    <location>
        <begin position="288"/>
        <end position="316"/>
    </location>
</feature>
<feature type="transmembrane region" description="Helical" evidence="2">
    <location>
        <begin position="247"/>
        <end position="268"/>
    </location>
</feature>
<dbReference type="eggNOG" id="COG4269">
    <property type="taxonomic scope" value="Bacteria"/>
</dbReference>
<sequence>MSNNIHTDMGSDVLSASSAPPPLPTLQPEPTTHRFTFGGTAMAYFKIWIVNLVLTIVTLGIYSPWAKVRRLRYFYGNTHLDGKSFDFTANPKRILIGRLIAIAIYVAISVFGQFSPEIAFAGAILLFLVFPWMLRSTLRFMARNSQFNNVRFGFGGTLAAAYVVMLLIVALNFVSFGLLTPFTIWLFKRYQFDNTYFGQLKFNFNTSVWDMYKAMILPLLAFFVVMLLGVGFIFSQVETMTSPDGSLPPVAIGIIAIIYAVMLLIFPLMQGYIHRAIWGKLTLGDNRFVLVSFSPLKFAFISLTNVIATVLSVGLLHPWAAVRMHRYKTETLTLSVVDDFDALTTPGADNVSPLAEEISDVFDFDVSW</sequence>
<protein>
    <recommendedName>
        <fullName evidence="5">DUF898 domain-containing protein</fullName>
    </recommendedName>
</protein>
<evidence type="ECO:0000313" key="4">
    <source>
        <dbReference type="Proteomes" id="UP000035860"/>
    </source>
</evidence>
<keyword evidence="2" id="KW-0472">Membrane</keyword>
<dbReference type="Pfam" id="PF05987">
    <property type="entry name" value="DUF898"/>
    <property type="match status" value="1"/>
</dbReference>